<keyword evidence="3" id="KW-1185">Reference proteome</keyword>
<evidence type="ECO:0000313" key="2">
    <source>
        <dbReference type="EMBL" id="TNN41974.1"/>
    </source>
</evidence>
<feature type="compositionally biased region" description="Low complexity" evidence="1">
    <location>
        <begin position="40"/>
        <end position="62"/>
    </location>
</feature>
<sequence>MKPESPPGGQEARTFPQARQWCLLLVKLGASASGTQAGCRLPSSSPSSLLRSGGPAAASVSPGYGGGSDSSP</sequence>
<comment type="caution">
    <text evidence="2">The sequence shown here is derived from an EMBL/GenBank/DDBJ whole genome shotgun (WGS) entry which is preliminary data.</text>
</comment>
<proteinExistence type="predicted"/>
<evidence type="ECO:0000256" key="1">
    <source>
        <dbReference type="SAM" id="MobiDB-lite"/>
    </source>
</evidence>
<protein>
    <submittedName>
        <fullName evidence="2">Uncharacterized protein</fullName>
    </submittedName>
</protein>
<accession>A0A4Z2FME9</accession>
<gene>
    <name evidence="2" type="ORF">EYF80_047841</name>
</gene>
<dbReference type="EMBL" id="SRLO01001069">
    <property type="protein sequence ID" value="TNN41974.1"/>
    <property type="molecule type" value="Genomic_DNA"/>
</dbReference>
<dbReference type="Proteomes" id="UP000314294">
    <property type="component" value="Unassembled WGS sequence"/>
</dbReference>
<evidence type="ECO:0000313" key="3">
    <source>
        <dbReference type="Proteomes" id="UP000314294"/>
    </source>
</evidence>
<dbReference type="AlphaFoldDB" id="A0A4Z2FME9"/>
<feature type="region of interest" description="Disordered" evidence="1">
    <location>
        <begin position="35"/>
        <end position="72"/>
    </location>
</feature>
<name>A0A4Z2FME9_9TELE</name>
<reference evidence="2 3" key="1">
    <citation type="submission" date="2019-03" db="EMBL/GenBank/DDBJ databases">
        <title>First draft genome of Liparis tanakae, snailfish: a comprehensive survey of snailfish specific genes.</title>
        <authorList>
            <person name="Kim W."/>
            <person name="Song I."/>
            <person name="Jeong J.-H."/>
            <person name="Kim D."/>
            <person name="Kim S."/>
            <person name="Ryu S."/>
            <person name="Song J.Y."/>
            <person name="Lee S.K."/>
        </authorList>
    </citation>
    <scope>NUCLEOTIDE SEQUENCE [LARGE SCALE GENOMIC DNA]</scope>
    <source>
        <tissue evidence="2">Muscle</tissue>
    </source>
</reference>
<feature type="compositionally biased region" description="Gly residues" evidence="1">
    <location>
        <begin position="63"/>
        <end position="72"/>
    </location>
</feature>
<organism evidence="2 3">
    <name type="scientific">Liparis tanakae</name>
    <name type="common">Tanaka's snailfish</name>
    <dbReference type="NCBI Taxonomy" id="230148"/>
    <lineage>
        <taxon>Eukaryota</taxon>
        <taxon>Metazoa</taxon>
        <taxon>Chordata</taxon>
        <taxon>Craniata</taxon>
        <taxon>Vertebrata</taxon>
        <taxon>Euteleostomi</taxon>
        <taxon>Actinopterygii</taxon>
        <taxon>Neopterygii</taxon>
        <taxon>Teleostei</taxon>
        <taxon>Neoteleostei</taxon>
        <taxon>Acanthomorphata</taxon>
        <taxon>Eupercaria</taxon>
        <taxon>Perciformes</taxon>
        <taxon>Cottioidei</taxon>
        <taxon>Cottales</taxon>
        <taxon>Liparidae</taxon>
        <taxon>Liparis</taxon>
    </lineage>
</organism>